<keyword evidence="5" id="KW-0496">Mitochondrion</keyword>
<keyword evidence="4" id="KW-0689">Ribosomal protein</keyword>
<dbReference type="InterPro" id="IPR039145">
    <property type="entry name" value="Ribosomal_mL40_metazoa/plant"/>
</dbReference>
<evidence type="ECO:0000256" key="4">
    <source>
        <dbReference type="ARBA" id="ARBA00022980"/>
    </source>
</evidence>
<keyword evidence="3" id="KW-0809">Transit peptide</keyword>
<evidence type="ECO:0000256" key="2">
    <source>
        <dbReference type="ARBA" id="ARBA00009360"/>
    </source>
</evidence>
<sequence>MSGVVIIGRVTLVEDMNPLCFMMSRFSISPIANRTITSTPLQCSVFMKKQKKVDPEPKPVDELLLDVKSAKNINERYRDPVVLTEEQIDERAIALKDYTRSRNHLQRLDDQWVRNALRAQKKALNELKFLDLMLYEKSLPLLLFIVILNAGQRGISRGFESAMLARLHFACWRGSLLFCRLKRSRFENSTKSSKLQPLE</sequence>
<evidence type="ECO:0000313" key="9">
    <source>
        <dbReference type="Proteomes" id="UP001196413"/>
    </source>
</evidence>
<protein>
    <recommendedName>
        <fullName evidence="7">Large ribosomal subunit protein mL40</fullName>
    </recommendedName>
</protein>
<dbReference type="AlphaFoldDB" id="A0AAD5WGA0"/>
<organism evidence="8 9">
    <name type="scientific">Parelaphostrongylus tenuis</name>
    <name type="common">Meningeal worm</name>
    <dbReference type="NCBI Taxonomy" id="148309"/>
    <lineage>
        <taxon>Eukaryota</taxon>
        <taxon>Metazoa</taxon>
        <taxon>Ecdysozoa</taxon>
        <taxon>Nematoda</taxon>
        <taxon>Chromadorea</taxon>
        <taxon>Rhabditida</taxon>
        <taxon>Rhabditina</taxon>
        <taxon>Rhabditomorpha</taxon>
        <taxon>Strongyloidea</taxon>
        <taxon>Metastrongylidae</taxon>
        <taxon>Parelaphostrongylus</taxon>
    </lineage>
</organism>
<gene>
    <name evidence="8" type="ORF">KIN20_030658</name>
</gene>
<name>A0AAD5WGA0_PARTN</name>
<keyword evidence="9" id="KW-1185">Reference proteome</keyword>
<evidence type="ECO:0000256" key="5">
    <source>
        <dbReference type="ARBA" id="ARBA00023128"/>
    </source>
</evidence>
<keyword evidence="6" id="KW-0687">Ribonucleoprotein</keyword>
<dbReference type="Gene3D" id="6.10.250.3440">
    <property type="match status" value="1"/>
</dbReference>
<dbReference type="EMBL" id="JAHQIW010006468">
    <property type="protein sequence ID" value="KAJ1369244.1"/>
    <property type="molecule type" value="Genomic_DNA"/>
</dbReference>
<dbReference type="Pfam" id="PF09812">
    <property type="entry name" value="MRP-L28"/>
    <property type="match status" value="1"/>
</dbReference>
<evidence type="ECO:0000256" key="3">
    <source>
        <dbReference type="ARBA" id="ARBA00022946"/>
    </source>
</evidence>
<evidence type="ECO:0000256" key="6">
    <source>
        <dbReference type="ARBA" id="ARBA00023274"/>
    </source>
</evidence>
<comment type="caution">
    <text evidence="8">The sequence shown here is derived from an EMBL/GenBank/DDBJ whole genome shotgun (WGS) entry which is preliminary data.</text>
</comment>
<comment type="similarity">
    <text evidence="2">Belongs to the mitochondrion-specific ribosomal protein mL40 family.</text>
</comment>
<reference evidence="8" key="1">
    <citation type="submission" date="2021-06" db="EMBL/GenBank/DDBJ databases">
        <title>Parelaphostrongylus tenuis whole genome reference sequence.</title>
        <authorList>
            <person name="Garwood T.J."/>
            <person name="Larsen P.A."/>
            <person name="Fountain-Jones N.M."/>
            <person name="Garbe J.R."/>
            <person name="Macchietto M.G."/>
            <person name="Kania S.A."/>
            <person name="Gerhold R.W."/>
            <person name="Richards J.E."/>
            <person name="Wolf T.M."/>
        </authorList>
    </citation>
    <scope>NUCLEOTIDE SEQUENCE</scope>
    <source>
        <strain evidence="8">MNPRO001-30</strain>
        <tissue evidence="8">Meninges</tissue>
    </source>
</reference>
<dbReference type="GO" id="GO:0005762">
    <property type="term" value="C:mitochondrial large ribosomal subunit"/>
    <property type="evidence" value="ECO:0007669"/>
    <property type="project" value="InterPro"/>
</dbReference>
<evidence type="ECO:0000313" key="8">
    <source>
        <dbReference type="EMBL" id="KAJ1369244.1"/>
    </source>
</evidence>
<dbReference type="PANTHER" id="PTHR13359">
    <property type="entry name" value="39S RIBOSOMAL PROTEIN L40, MITOCHONDRIAL"/>
    <property type="match status" value="1"/>
</dbReference>
<proteinExistence type="inferred from homology"/>
<dbReference type="Proteomes" id="UP001196413">
    <property type="component" value="Unassembled WGS sequence"/>
</dbReference>
<comment type="subcellular location">
    <subcellularLocation>
        <location evidence="1">Mitochondrion</location>
    </subcellularLocation>
</comment>
<evidence type="ECO:0000256" key="1">
    <source>
        <dbReference type="ARBA" id="ARBA00004173"/>
    </source>
</evidence>
<evidence type="ECO:0000256" key="7">
    <source>
        <dbReference type="ARBA" id="ARBA00035192"/>
    </source>
</evidence>
<accession>A0AAD5WGA0</accession>
<dbReference type="PANTHER" id="PTHR13359:SF2">
    <property type="entry name" value="LARGE RIBOSOMAL SUBUNIT PROTEIN ML40"/>
    <property type="match status" value="1"/>
</dbReference>
<dbReference type="InterPro" id="IPR019192">
    <property type="entry name" value="Ribosomal_mL40"/>
</dbReference>